<dbReference type="Gene3D" id="3.40.190.290">
    <property type="match status" value="1"/>
</dbReference>
<dbReference type="Proteomes" id="UP001476583">
    <property type="component" value="Chromosome"/>
</dbReference>
<gene>
    <name evidence="6" type="ORF">WG219_01600</name>
</gene>
<dbReference type="EMBL" id="CP148074">
    <property type="protein sequence ID" value="WXL26207.1"/>
    <property type="molecule type" value="Genomic_DNA"/>
</dbReference>
<evidence type="ECO:0000313" key="6">
    <source>
        <dbReference type="EMBL" id="WXL26207.1"/>
    </source>
</evidence>
<keyword evidence="3" id="KW-0238">DNA-binding</keyword>
<dbReference type="PROSITE" id="PS50931">
    <property type="entry name" value="HTH_LYSR"/>
    <property type="match status" value="1"/>
</dbReference>
<keyword evidence="7" id="KW-1185">Reference proteome</keyword>
<dbReference type="InterPro" id="IPR036388">
    <property type="entry name" value="WH-like_DNA-bd_sf"/>
</dbReference>
<dbReference type="SUPFAM" id="SSF46785">
    <property type="entry name" value="Winged helix' DNA-binding domain"/>
    <property type="match status" value="1"/>
</dbReference>
<evidence type="ECO:0000256" key="3">
    <source>
        <dbReference type="ARBA" id="ARBA00023125"/>
    </source>
</evidence>
<accession>A0ABZ2RGS2</accession>
<evidence type="ECO:0000313" key="7">
    <source>
        <dbReference type="Proteomes" id="UP001476583"/>
    </source>
</evidence>
<evidence type="ECO:0000256" key="1">
    <source>
        <dbReference type="ARBA" id="ARBA00009437"/>
    </source>
</evidence>
<dbReference type="PRINTS" id="PR00039">
    <property type="entry name" value="HTHLYSR"/>
</dbReference>
<organism evidence="6 7">
    <name type="scientific">Ectopseudomonas mendocina</name>
    <name type="common">Pseudomonas mendocina</name>
    <dbReference type="NCBI Taxonomy" id="300"/>
    <lineage>
        <taxon>Bacteria</taxon>
        <taxon>Pseudomonadati</taxon>
        <taxon>Pseudomonadota</taxon>
        <taxon>Gammaproteobacteria</taxon>
        <taxon>Pseudomonadales</taxon>
        <taxon>Pseudomonadaceae</taxon>
        <taxon>Ectopseudomonas</taxon>
    </lineage>
</organism>
<dbReference type="InterPro" id="IPR005119">
    <property type="entry name" value="LysR_subst-bd"/>
</dbReference>
<dbReference type="PANTHER" id="PTHR30126">
    <property type="entry name" value="HTH-TYPE TRANSCRIPTIONAL REGULATOR"/>
    <property type="match status" value="1"/>
</dbReference>
<dbReference type="InterPro" id="IPR036390">
    <property type="entry name" value="WH_DNA-bd_sf"/>
</dbReference>
<reference evidence="6 7" key="1">
    <citation type="submission" date="2024-03" db="EMBL/GenBank/DDBJ databases">
        <title>Complete genome of BD2.</title>
        <authorList>
            <person name="Cao G."/>
        </authorList>
    </citation>
    <scope>NUCLEOTIDE SEQUENCE [LARGE SCALE GENOMIC DNA]</scope>
    <source>
        <strain evidence="6 7">BD2</strain>
    </source>
</reference>
<protein>
    <submittedName>
        <fullName evidence="6">LysR family transcriptional regulator</fullName>
    </submittedName>
</protein>
<dbReference type="InterPro" id="IPR000847">
    <property type="entry name" value="LysR_HTH_N"/>
</dbReference>
<dbReference type="Pfam" id="PF00126">
    <property type="entry name" value="HTH_1"/>
    <property type="match status" value="1"/>
</dbReference>
<evidence type="ECO:0000256" key="2">
    <source>
        <dbReference type="ARBA" id="ARBA00023015"/>
    </source>
</evidence>
<sequence length="286" mass="31293">MRYSPESLVAFVEAAALGSFSAAARKLKKSQSTISIAIANLEADVGCELFDRSARHPVLNDAGRLVLARIEEILSASERLDALASRLSINVEPLLSVAMSDIYSLSVFGEVVAGFAQVFPDTELRCGPSEDADVIYMIQAGYAHMGILAAQPSYPPDIATVRLPYRAQFNVYVSASHPLAKLADIQPRQLQSQRQLCLKTYEPGQQHRVGQAWSAPDYLTLMEFAKRGFGWAELPVDLVDRYGAGLVVLNTQGYPHYVDLDVVWSRRSPLGPAGQWLVEHMQAATG</sequence>
<dbReference type="SUPFAM" id="SSF53850">
    <property type="entry name" value="Periplasmic binding protein-like II"/>
    <property type="match status" value="1"/>
</dbReference>
<evidence type="ECO:0000259" key="5">
    <source>
        <dbReference type="PROSITE" id="PS50931"/>
    </source>
</evidence>
<dbReference type="CDD" id="cd05466">
    <property type="entry name" value="PBP2_LTTR_substrate"/>
    <property type="match status" value="1"/>
</dbReference>
<evidence type="ECO:0000256" key="4">
    <source>
        <dbReference type="ARBA" id="ARBA00023163"/>
    </source>
</evidence>
<feature type="domain" description="HTH lysR-type" evidence="5">
    <location>
        <begin position="1"/>
        <end position="60"/>
    </location>
</feature>
<name>A0ABZ2RGS2_ECTME</name>
<dbReference type="Pfam" id="PF03466">
    <property type="entry name" value="LysR_substrate"/>
    <property type="match status" value="1"/>
</dbReference>
<proteinExistence type="inferred from homology"/>
<keyword evidence="4" id="KW-0804">Transcription</keyword>
<dbReference type="PANTHER" id="PTHR30126:SF91">
    <property type="entry name" value="LYSR FAMILY TRANSCRIPTIONAL REGULATOR"/>
    <property type="match status" value="1"/>
</dbReference>
<dbReference type="Gene3D" id="1.10.10.10">
    <property type="entry name" value="Winged helix-like DNA-binding domain superfamily/Winged helix DNA-binding domain"/>
    <property type="match status" value="1"/>
</dbReference>
<comment type="similarity">
    <text evidence="1">Belongs to the LysR transcriptional regulatory family.</text>
</comment>
<keyword evidence="2" id="KW-0805">Transcription regulation</keyword>